<keyword evidence="3" id="KW-1185">Reference proteome</keyword>
<organism evidence="2 3">
    <name type="scientific">Nocardioides faecalis</name>
    <dbReference type="NCBI Taxonomy" id="2803858"/>
    <lineage>
        <taxon>Bacteria</taxon>
        <taxon>Bacillati</taxon>
        <taxon>Actinomycetota</taxon>
        <taxon>Actinomycetes</taxon>
        <taxon>Propionibacteriales</taxon>
        <taxon>Nocardioidaceae</taxon>
        <taxon>Nocardioides</taxon>
    </lineage>
</organism>
<protein>
    <recommendedName>
        <fullName evidence="4">DUF2911 domain-containing protein</fullName>
    </recommendedName>
</protein>
<dbReference type="AlphaFoldDB" id="A0A938YA51"/>
<proteinExistence type="predicted"/>
<name>A0A938YA51_9ACTN</name>
<dbReference type="Proteomes" id="UP000663791">
    <property type="component" value="Unassembled WGS sequence"/>
</dbReference>
<dbReference type="EMBL" id="JAERTX010000012">
    <property type="protein sequence ID" value="MBM9460913.1"/>
    <property type="molecule type" value="Genomic_DNA"/>
</dbReference>
<evidence type="ECO:0000313" key="2">
    <source>
        <dbReference type="EMBL" id="MBM9460913.1"/>
    </source>
</evidence>
<accession>A0A938YA51</accession>
<evidence type="ECO:0000256" key="1">
    <source>
        <dbReference type="SAM" id="SignalP"/>
    </source>
</evidence>
<dbReference type="RefSeq" id="WP_205292225.1">
    <property type="nucleotide sequence ID" value="NZ_CP074406.1"/>
</dbReference>
<gene>
    <name evidence="2" type="ORF">JK386_13495</name>
</gene>
<evidence type="ECO:0008006" key="4">
    <source>
        <dbReference type="Google" id="ProtNLM"/>
    </source>
</evidence>
<evidence type="ECO:0000313" key="3">
    <source>
        <dbReference type="Proteomes" id="UP000663791"/>
    </source>
</evidence>
<comment type="caution">
    <text evidence="2">The sequence shown here is derived from an EMBL/GenBank/DDBJ whole genome shotgun (WGS) entry which is preliminary data.</text>
</comment>
<feature type="chain" id="PRO_5038072644" description="DUF2911 domain-containing protein" evidence="1">
    <location>
        <begin position="34"/>
        <end position="301"/>
    </location>
</feature>
<reference evidence="2" key="1">
    <citation type="submission" date="2021-01" db="EMBL/GenBank/DDBJ databases">
        <title>Novel species in genus Nocardioides.</title>
        <authorList>
            <person name="Zhang G."/>
        </authorList>
    </citation>
    <scope>NUCLEOTIDE SEQUENCE</scope>
    <source>
        <strain evidence="2">Zg-536</strain>
    </source>
</reference>
<keyword evidence="1" id="KW-0732">Signal</keyword>
<sequence>MTRLSLRRAAALLALVLTAPALVLGSATLPAQATSPATSARASTTSVEGFVDLEHRGDYVRPGFTLALCRQECFDAKGNIVPARTGAAGVPFVTTVAAGVSDFRVDTTGAAELPAGTYRAAVRFGAGKGWGYLLVPAKISADDLLTPTFSRGTAWQVRSGVVNKVWADLVVGHKPGIRTDVGIIQWRGVNYGAGTYIESVRIGVWDATPTTKVRFTVHGCQGKVVKTKTVRKPKRKNYRLTLPLPADKVGGRFRIRVVTTQKGLPREVVTWGPYTAKQRGWKANCSGMKKAKKAKKARAGR</sequence>
<feature type="signal peptide" evidence="1">
    <location>
        <begin position="1"/>
        <end position="33"/>
    </location>
</feature>